<dbReference type="InterPro" id="IPR036397">
    <property type="entry name" value="RNaseH_sf"/>
</dbReference>
<dbReference type="Proteomes" id="UP000634136">
    <property type="component" value="Unassembled WGS sequence"/>
</dbReference>
<feature type="region of interest" description="Disordered" evidence="1">
    <location>
        <begin position="499"/>
        <end position="540"/>
    </location>
</feature>
<dbReference type="InterPro" id="IPR054722">
    <property type="entry name" value="PolX-like_BBD"/>
</dbReference>
<dbReference type="GO" id="GO:0015074">
    <property type="term" value="P:DNA integration"/>
    <property type="evidence" value="ECO:0007669"/>
    <property type="project" value="InterPro"/>
</dbReference>
<dbReference type="Gene3D" id="3.30.420.10">
    <property type="entry name" value="Ribonuclease H-like superfamily/Ribonuclease H"/>
    <property type="match status" value="1"/>
</dbReference>
<dbReference type="AlphaFoldDB" id="A0A834W119"/>
<dbReference type="InterPro" id="IPR029472">
    <property type="entry name" value="Copia-like_N"/>
</dbReference>
<reference evidence="3" key="1">
    <citation type="submission" date="2020-09" db="EMBL/GenBank/DDBJ databases">
        <title>Genome-Enabled Discovery of Anthraquinone Biosynthesis in Senna tora.</title>
        <authorList>
            <person name="Kang S.-H."/>
            <person name="Pandey R.P."/>
            <person name="Lee C.-M."/>
            <person name="Sim J.-S."/>
            <person name="Jeong J.-T."/>
            <person name="Choi B.-S."/>
            <person name="Jung M."/>
            <person name="Ginzburg D."/>
            <person name="Zhao K."/>
            <person name="Won S.Y."/>
            <person name="Oh T.-J."/>
            <person name="Yu Y."/>
            <person name="Kim N.-H."/>
            <person name="Lee O.R."/>
            <person name="Lee T.-H."/>
            <person name="Bashyal P."/>
            <person name="Kim T.-S."/>
            <person name="Lee W.-H."/>
            <person name="Kawkins C."/>
            <person name="Kim C.-K."/>
            <person name="Kim J.S."/>
            <person name="Ahn B.O."/>
            <person name="Rhee S.Y."/>
            <person name="Sohng J.K."/>
        </authorList>
    </citation>
    <scope>NUCLEOTIDE SEQUENCE</scope>
    <source>
        <tissue evidence="3">Leaf</tissue>
    </source>
</reference>
<dbReference type="EMBL" id="JAAIUW010000013">
    <property type="protein sequence ID" value="KAF7801996.1"/>
    <property type="molecule type" value="Genomic_DNA"/>
</dbReference>
<feature type="domain" description="Integrase catalytic" evidence="2">
    <location>
        <begin position="418"/>
        <end position="517"/>
    </location>
</feature>
<dbReference type="GO" id="GO:0003676">
    <property type="term" value="F:nucleic acid binding"/>
    <property type="evidence" value="ECO:0007669"/>
    <property type="project" value="InterPro"/>
</dbReference>
<organism evidence="3 4">
    <name type="scientific">Senna tora</name>
    <dbReference type="NCBI Taxonomy" id="362788"/>
    <lineage>
        <taxon>Eukaryota</taxon>
        <taxon>Viridiplantae</taxon>
        <taxon>Streptophyta</taxon>
        <taxon>Embryophyta</taxon>
        <taxon>Tracheophyta</taxon>
        <taxon>Spermatophyta</taxon>
        <taxon>Magnoliopsida</taxon>
        <taxon>eudicotyledons</taxon>
        <taxon>Gunneridae</taxon>
        <taxon>Pentapetalae</taxon>
        <taxon>rosids</taxon>
        <taxon>fabids</taxon>
        <taxon>Fabales</taxon>
        <taxon>Fabaceae</taxon>
        <taxon>Caesalpinioideae</taxon>
        <taxon>Cassia clade</taxon>
        <taxon>Senna</taxon>
    </lineage>
</organism>
<dbReference type="Pfam" id="PF14244">
    <property type="entry name" value="Retrotran_gag_3"/>
    <property type="match status" value="1"/>
</dbReference>
<protein>
    <submittedName>
        <fullName evidence="3">Retrovirus-related Pol polyprotein from transposon TNT 1-94</fullName>
    </submittedName>
</protein>
<dbReference type="Pfam" id="PF25597">
    <property type="entry name" value="SH3_retrovirus"/>
    <property type="match status" value="1"/>
</dbReference>
<dbReference type="Pfam" id="PF22936">
    <property type="entry name" value="Pol_BBD"/>
    <property type="match status" value="1"/>
</dbReference>
<accession>A0A834W119</accession>
<dbReference type="PROSITE" id="PS50994">
    <property type="entry name" value="INTEGRASE"/>
    <property type="match status" value="1"/>
</dbReference>
<evidence type="ECO:0000259" key="2">
    <source>
        <dbReference type="PROSITE" id="PS50994"/>
    </source>
</evidence>
<dbReference type="InterPro" id="IPR001584">
    <property type="entry name" value="Integrase_cat-core"/>
</dbReference>
<keyword evidence="4" id="KW-1185">Reference proteome</keyword>
<dbReference type="PANTHER" id="PTHR37610">
    <property type="entry name" value="CCHC-TYPE DOMAIN-CONTAINING PROTEIN"/>
    <property type="match status" value="1"/>
</dbReference>
<evidence type="ECO:0000313" key="4">
    <source>
        <dbReference type="Proteomes" id="UP000634136"/>
    </source>
</evidence>
<dbReference type="OrthoDB" id="1745225at2759"/>
<name>A0A834W119_9FABA</name>
<dbReference type="SUPFAM" id="SSF53098">
    <property type="entry name" value="Ribonuclease H-like"/>
    <property type="match status" value="1"/>
</dbReference>
<dbReference type="PANTHER" id="PTHR37610:SF40">
    <property type="entry name" value="OS01G0909600 PROTEIN"/>
    <property type="match status" value="1"/>
</dbReference>
<evidence type="ECO:0000256" key="1">
    <source>
        <dbReference type="SAM" id="MobiDB-lite"/>
    </source>
</evidence>
<evidence type="ECO:0000313" key="3">
    <source>
        <dbReference type="EMBL" id="KAF7801996.1"/>
    </source>
</evidence>
<proteinExistence type="predicted"/>
<feature type="compositionally biased region" description="Basic and acidic residues" evidence="1">
    <location>
        <begin position="515"/>
        <end position="540"/>
    </location>
</feature>
<dbReference type="InterPro" id="IPR012337">
    <property type="entry name" value="RNaseH-like_sf"/>
</dbReference>
<sequence length="540" mass="60921">MDGRKGDEARGEGAKNDEGGGIPLVVSSFTGDNYLAWGLAVRIALEAKDKLGFVDGTFPEPTDAIKFRKWKKAYSMVKAWMTNSIAKNITDTLTRCRFAREVWLEVEVRFGASCGPQRYQLQQEVATTEQDHEENKLVQFLTGLSASFDVIRSQILNLEPAPSVNKAYAMITRVERQREETCFKLNGYPDWYRDLKDQKKKNSVVAGKKQMEMVKAWKSSKCTKERVNFASLHDFSGNVSSDTSLVNVEWIIDTGASSHMCSKLSITKNIRTLLKPIVVLLPNGEFITVRKKGEVFLSDKLQLTEVLYGPSFKYNLISVNKLIKWNNVIVSFDKDSCMIQDLMNKQVLASANARGSLYVLQNKDLGSKLVCKPGCSSIALNVHDNCNFWHSRLGHASLTVMKHIEMVNKDGDFHFPIKVVRSDNGTEFVNSNSASISHKRGILHHRSCNYTPQQNGIVERKHKHLLQKGYKVFDMVNKKIIVSRDVEFYENVFPYSKNSNNESDGFPKPILIYVTDDKDSSDPEPEPKAGDLHNDGDANE</sequence>
<dbReference type="InterPro" id="IPR057670">
    <property type="entry name" value="SH3_retrovirus"/>
</dbReference>
<gene>
    <name evidence="3" type="ORF">G2W53_041107</name>
</gene>
<comment type="caution">
    <text evidence="3">The sequence shown here is derived from an EMBL/GenBank/DDBJ whole genome shotgun (WGS) entry which is preliminary data.</text>
</comment>